<gene>
    <name evidence="1" type="ORF">GCM10007416_16040</name>
</gene>
<evidence type="ECO:0000313" key="1">
    <source>
        <dbReference type="EMBL" id="GGA43726.1"/>
    </source>
</evidence>
<reference evidence="2" key="1">
    <citation type="journal article" date="2019" name="Int. J. Syst. Evol. Microbiol.">
        <title>The Global Catalogue of Microorganisms (GCM) 10K type strain sequencing project: providing services to taxonomists for standard genome sequencing and annotation.</title>
        <authorList>
            <consortium name="The Broad Institute Genomics Platform"/>
            <consortium name="The Broad Institute Genome Sequencing Center for Infectious Disease"/>
            <person name="Wu L."/>
            <person name="Ma J."/>
        </authorList>
    </citation>
    <scope>NUCLEOTIDE SEQUENCE [LARGE SCALE GENOMIC DNA]</scope>
    <source>
        <strain evidence="2">CGMCC 1.12404</strain>
    </source>
</reference>
<sequence length="227" mass="25797">MKNSRIKEEDYFSISFVLSRVLTSGVIMSIEKNENELKGLEKRIKKIAKTKYASLFNSYTGAVHAALWGQDLVYGSSTRIDHASEQERKFLHWLGVELVSDEKVPLGFERVSIDWDHLNRVEELVHSKLDGSSVLVLDFTPLGFGPCAAIATDDTMVWKKAERLKIFGAFDLKTMWTQEESDPEIQPAIQFNYRLSPLVAACVKLSLLRRNRANEDRLYSKAAPITN</sequence>
<evidence type="ECO:0008006" key="3">
    <source>
        <dbReference type="Google" id="ProtNLM"/>
    </source>
</evidence>
<dbReference type="EMBL" id="BMEX01000004">
    <property type="protein sequence ID" value="GGA43726.1"/>
    <property type="molecule type" value="Genomic_DNA"/>
</dbReference>
<keyword evidence="2" id="KW-1185">Reference proteome</keyword>
<name>A0ABQ1GHS1_9BACL</name>
<accession>A0ABQ1GHS1</accession>
<evidence type="ECO:0000313" key="2">
    <source>
        <dbReference type="Proteomes" id="UP000617979"/>
    </source>
</evidence>
<proteinExistence type="predicted"/>
<dbReference type="Proteomes" id="UP000617979">
    <property type="component" value="Unassembled WGS sequence"/>
</dbReference>
<comment type="caution">
    <text evidence="1">The sequence shown here is derived from an EMBL/GenBank/DDBJ whole genome shotgun (WGS) entry which is preliminary data.</text>
</comment>
<dbReference type="RefSeq" id="WP_188431671.1">
    <property type="nucleotide sequence ID" value="NZ_BMEX01000004.1"/>
</dbReference>
<protein>
    <recommendedName>
        <fullName evidence="3">DegT/DnrJ/EryC1/StrS aminotransferase family protein</fullName>
    </recommendedName>
</protein>
<organism evidence="1 2">
    <name type="scientific">Kroppenstedtia guangzhouensis</name>
    <dbReference type="NCBI Taxonomy" id="1274356"/>
    <lineage>
        <taxon>Bacteria</taxon>
        <taxon>Bacillati</taxon>
        <taxon>Bacillota</taxon>
        <taxon>Bacilli</taxon>
        <taxon>Bacillales</taxon>
        <taxon>Thermoactinomycetaceae</taxon>
        <taxon>Kroppenstedtia</taxon>
    </lineage>
</organism>